<evidence type="ECO:0000313" key="5">
    <source>
        <dbReference type="EMBL" id="RDZ26711.1"/>
    </source>
</evidence>
<protein>
    <submittedName>
        <fullName evidence="5">Response regulator</fullName>
    </submittedName>
</protein>
<accession>A0A371JYF4</accession>
<organism evidence="5 6">
    <name type="scientific">Lysobacter silvisoli</name>
    <dbReference type="NCBI Taxonomy" id="2293254"/>
    <lineage>
        <taxon>Bacteria</taxon>
        <taxon>Pseudomonadati</taxon>
        <taxon>Pseudomonadota</taxon>
        <taxon>Gammaproteobacteria</taxon>
        <taxon>Lysobacterales</taxon>
        <taxon>Lysobacteraceae</taxon>
        <taxon>Lysobacter</taxon>
    </lineage>
</organism>
<dbReference type="RefSeq" id="WP_115861005.1">
    <property type="nucleotide sequence ID" value="NZ_QTSU01000003.1"/>
</dbReference>
<dbReference type="InterPro" id="IPR001789">
    <property type="entry name" value="Sig_transdc_resp-reg_receiver"/>
</dbReference>
<dbReference type="Proteomes" id="UP000264492">
    <property type="component" value="Unassembled WGS sequence"/>
</dbReference>
<comment type="caution">
    <text evidence="5">The sequence shown here is derived from an EMBL/GenBank/DDBJ whole genome shotgun (WGS) entry which is preliminary data.</text>
</comment>
<dbReference type="SMART" id="SM01012">
    <property type="entry name" value="ANTAR"/>
    <property type="match status" value="1"/>
</dbReference>
<dbReference type="SMART" id="SM00448">
    <property type="entry name" value="REC"/>
    <property type="match status" value="1"/>
</dbReference>
<reference evidence="5 6" key="1">
    <citation type="submission" date="2018-08" db="EMBL/GenBank/DDBJ databases">
        <title>Lysobacter sp. zong2l5, whole genome shotgun sequence.</title>
        <authorList>
            <person name="Zhang X."/>
            <person name="Feng G."/>
            <person name="Zhu H."/>
        </authorList>
    </citation>
    <scope>NUCLEOTIDE SEQUENCE [LARGE SCALE GENOMIC DNA]</scope>
    <source>
        <strain evidence="6">zong2l5</strain>
    </source>
</reference>
<evidence type="ECO:0000256" key="2">
    <source>
        <dbReference type="PROSITE-ProRule" id="PRU00169"/>
    </source>
</evidence>
<dbReference type="InterPro" id="IPR005561">
    <property type="entry name" value="ANTAR"/>
</dbReference>
<evidence type="ECO:0000256" key="1">
    <source>
        <dbReference type="ARBA" id="ARBA00022553"/>
    </source>
</evidence>
<evidence type="ECO:0000259" key="4">
    <source>
        <dbReference type="PROSITE" id="PS50921"/>
    </source>
</evidence>
<dbReference type="Pfam" id="PF03861">
    <property type="entry name" value="ANTAR"/>
    <property type="match status" value="1"/>
</dbReference>
<dbReference type="Pfam" id="PF00072">
    <property type="entry name" value="Response_reg"/>
    <property type="match status" value="1"/>
</dbReference>
<dbReference type="Gene3D" id="1.10.10.10">
    <property type="entry name" value="Winged helix-like DNA-binding domain superfamily/Winged helix DNA-binding domain"/>
    <property type="match status" value="1"/>
</dbReference>
<dbReference type="PROSITE" id="PS50921">
    <property type="entry name" value="ANTAR"/>
    <property type="match status" value="1"/>
</dbReference>
<dbReference type="Gene3D" id="3.40.50.2300">
    <property type="match status" value="1"/>
</dbReference>
<dbReference type="PANTHER" id="PTHR44591:SF3">
    <property type="entry name" value="RESPONSE REGULATORY DOMAIN-CONTAINING PROTEIN"/>
    <property type="match status" value="1"/>
</dbReference>
<dbReference type="SUPFAM" id="SSF52172">
    <property type="entry name" value="CheY-like"/>
    <property type="match status" value="1"/>
</dbReference>
<dbReference type="InterPro" id="IPR011006">
    <property type="entry name" value="CheY-like_superfamily"/>
</dbReference>
<dbReference type="InterPro" id="IPR036388">
    <property type="entry name" value="WH-like_DNA-bd_sf"/>
</dbReference>
<evidence type="ECO:0000313" key="6">
    <source>
        <dbReference type="Proteomes" id="UP000264492"/>
    </source>
</evidence>
<dbReference type="AlphaFoldDB" id="A0A371JYF4"/>
<dbReference type="InterPro" id="IPR050595">
    <property type="entry name" value="Bact_response_regulator"/>
</dbReference>
<dbReference type="InterPro" id="IPR008327">
    <property type="entry name" value="Sig_transdc_resp-reg_antiterm"/>
</dbReference>
<feature type="domain" description="ANTAR" evidence="4">
    <location>
        <begin position="125"/>
        <end position="186"/>
    </location>
</feature>
<keyword evidence="6" id="KW-1185">Reference proteome</keyword>
<dbReference type="PIRSF" id="PIRSF036382">
    <property type="entry name" value="RR_antiterm"/>
    <property type="match status" value="1"/>
</dbReference>
<evidence type="ECO:0000259" key="3">
    <source>
        <dbReference type="PROSITE" id="PS50110"/>
    </source>
</evidence>
<proteinExistence type="predicted"/>
<dbReference type="PROSITE" id="PS50110">
    <property type="entry name" value="RESPONSE_REGULATORY"/>
    <property type="match status" value="1"/>
</dbReference>
<dbReference type="PANTHER" id="PTHR44591">
    <property type="entry name" value="STRESS RESPONSE REGULATOR PROTEIN 1"/>
    <property type="match status" value="1"/>
</dbReference>
<dbReference type="EMBL" id="QTSU01000003">
    <property type="protein sequence ID" value="RDZ26711.1"/>
    <property type="molecule type" value="Genomic_DNA"/>
</dbReference>
<keyword evidence="1 2" id="KW-0597">Phosphoprotein</keyword>
<sequence>MNGAHRLLVVDDDRLVLATICRGLQAAGYRVESAQSVDEAIALLDAARPDLALLDIRMGERGGFELARELLARDGIPFMFLSAYGDEATVEEATELGAVGFLVKPIDIPQIIPAVEAALKRAADLSRLRSTGRQLEQALDQQRGISVAIGILMERHRWSRSEAELRLRDTARSQRRKMTDLAEGIVFAADALAASALGGDRSD</sequence>
<dbReference type="OrthoDB" id="9816309at2"/>
<gene>
    <name evidence="5" type="ORF">DX914_17200</name>
</gene>
<name>A0A371JYF4_9GAMM</name>
<feature type="domain" description="Response regulatory" evidence="3">
    <location>
        <begin position="6"/>
        <end position="119"/>
    </location>
</feature>
<dbReference type="GO" id="GO:0003723">
    <property type="term" value="F:RNA binding"/>
    <property type="evidence" value="ECO:0007669"/>
    <property type="project" value="InterPro"/>
</dbReference>
<feature type="modified residue" description="4-aspartylphosphate" evidence="2">
    <location>
        <position position="55"/>
    </location>
</feature>
<dbReference type="GO" id="GO:0000160">
    <property type="term" value="P:phosphorelay signal transduction system"/>
    <property type="evidence" value="ECO:0007669"/>
    <property type="project" value="InterPro"/>
</dbReference>